<accession>A0A1F7F2T4</accession>
<proteinExistence type="predicted"/>
<dbReference type="InterPro" id="IPR013216">
    <property type="entry name" value="Methyltransf_11"/>
</dbReference>
<evidence type="ECO:0000259" key="4">
    <source>
        <dbReference type="Pfam" id="PF08241"/>
    </source>
</evidence>
<dbReference type="Pfam" id="PF08241">
    <property type="entry name" value="Methyltransf_11"/>
    <property type="match status" value="1"/>
</dbReference>
<gene>
    <name evidence="5" type="ORF">A2519_07925</name>
</gene>
<name>A0A1F7F2T4_UNCRA</name>
<protein>
    <recommendedName>
        <fullName evidence="4">Methyltransferase type 11 domain-containing protein</fullName>
    </recommendedName>
</protein>
<dbReference type="EMBL" id="MFYX01000139">
    <property type="protein sequence ID" value="OGK00847.1"/>
    <property type="molecule type" value="Genomic_DNA"/>
</dbReference>
<evidence type="ECO:0000256" key="1">
    <source>
        <dbReference type="ARBA" id="ARBA00022603"/>
    </source>
</evidence>
<keyword evidence="1" id="KW-0489">Methyltransferase</keyword>
<dbReference type="AlphaFoldDB" id="A0A1F7F2T4"/>
<dbReference type="Gene3D" id="3.40.50.150">
    <property type="entry name" value="Vaccinia Virus protein VP39"/>
    <property type="match status" value="1"/>
</dbReference>
<dbReference type="CDD" id="cd02440">
    <property type="entry name" value="AdoMet_MTases"/>
    <property type="match status" value="1"/>
</dbReference>
<dbReference type="GO" id="GO:0032259">
    <property type="term" value="P:methylation"/>
    <property type="evidence" value="ECO:0007669"/>
    <property type="project" value="UniProtKB-KW"/>
</dbReference>
<evidence type="ECO:0000313" key="6">
    <source>
        <dbReference type="Proteomes" id="UP000179243"/>
    </source>
</evidence>
<dbReference type="InterPro" id="IPR029063">
    <property type="entry name" value="SAM-dependent_MTases_sf"/>
</dbReference>
<comment type="caution">
    <text evidence="5">The sequence shown here is derived from an EMBL/GenBank/DDBJ whole genome shotgun (WGS) entry which is preliminary data.</text>
</comment>
<dbReference type="SUPFAM" id="SSF53335">
    <property type="entry name" value="S-adenosyl-L-methionine-dependent methyltransferases"/>
    <property type="match status" value="1"/>
</dbReference>
<keyword evidence="3" id="KW-0949">S-adenosyl-L-methionine</keyword>
<evidence type="ECO:0000256" key="2">
    <source>
        <dbReference type="ARBA" id="ARBA00022679"/>
    </source>
</evidence>
<evidence type="ECO:0000313" key="5">
    <source>
        <dbReference type="EMBL" id="OGK00847.1"/>
    </source>
</evidence>
<dbReference type="PANTHER" id="PTHR43464">
    <property type="entry name" value="METHYLTRANSFERASE"/>
    <property type="match status" value="1"/>
</dbReference>
<evidence type="ECO:0000256" key="3">
    <source>
        <dbReference type="ARBA" id="ARBA00022691"/>
    </source>
</evidence>
<dbReference type="PANTHER" id="PTHR43464:SF19">
    <property type="entry name" value="UBIQUINONE BIOSYNTHESIS O-METHYLTRANSFERASE, MITOCHONDRIAL"/>
    <property type="match status" value="1"/>
</dbReference>
<sequence>MFVSDAAWENHEKYEERLRLYRSFGYDMEKERRFVLEKLGSLSGRILEVGTGKGYFSIALARMGLRFTSLDVSKVEQEFARLNISYFGLESLVDFTLGDAGQLPYARASYDVIISVNVVHHLARPFKAADEMARVVVDMGKIVLSDFSPEGQSVIEKVHAHEGRKHEMGAYGLQDMKKYFEEKNFRVEEQRSEHQEMIIAYRSPYTHAKK</sequence>
<organism evidence="5 6">
    <name type="scientific">Candidatus Raymondbacteria bacterium RIFOXYD12_FULL_49_13</name>
    <dbReference type="NCBI Taxonomy" id="1817890"/>
    <lineage>
        <taxon>Bacteria</taxon>
        <taxon>Raymondiibacteriota</taxon>
    </lineage>
</organism>
<keyword evidence="2" id="KW-0808">Transferase</keyword>
<feature type="domain" description="Methyltransferase type 11" evidence="4">
    <location>
        <begin position="47"/>
        <end position="143"/>
    </location>
</feature>
<reference evidence="5 6" key="1">
    <citation type="journal article" date="2016" name="Nat. Commun.">
        <title>Thousands of microbial genomes shed light on interconnected biogeochemical processes in an aquifer system.</title>
        <authorList>
            <person name="Anantharaman K."/>
            <person name="Brown C.T."/>
            <person name="Hug L.A."/>
            <person name="Sharon I."/>
            <person name="Castelle C.J."/>
            <person name="Probst A.J."/>
            <person name="Thomas B.C."/>
            <person name="Singh A."/>
            <person name="Wilkins M.J."/>
            <person name="Karaoz U."/>
            <person name="Brodie E.L."/>
            <person name="Williams K.H."/>
            <person name="Hubbard S.S."/>
            <person name="Banfield J.F."/>
        </authorList>
    </citation>
    <scope>NUCLEOTIDE SEQUENCE [LARGE SCALE GENOMIC DNA]</scope>
</reference>
<dbReference type="GO" id="GO:0008757">
    <property type="term" value="F:S-adenosylmethionine-dependent methyltransferase activity"/>
    <property type="evidence" value="ECO:0007669"/>
    <property type="project" value="InterPro"/>
</dbReference>
<dbReference type="Proteomes" id="UP000179243">
    <property type="component" value="Unassembled WGS sequence"/>
</dbReference>